<evidence type="ECO:0000256" key="2">
    <source>
        <dbReference type="ARBA" id="ARBA00022963"/>
    </source>
</evidence>
<dbReference type="EMBL" id="JAERRJ010000005">
    <property type="protein sequence ID" value="MBL1075466.1"/>
    <property type="molecule type" value="Genomic_DNA"/>
</dbReference>
<dbReference type="Proteomes" id="UP000602198">
    <property type="component" value="Unassembled WGS sequence"/>
</dbReference>
<dbReference type="PANTHER" id="PTHR10272">
    <property type="entry name" value="PLATELET-ACTIVATING FACTOR ACETYLHYDROLASE"/>
    <property type="match status" value="1"/>
</dbReference>
<evidence type="ECO:0008006" key="7">
    <source>
        <dbReference type="Google" id="ProtNLM"/>
    </source>
</evidence>
<dbReference type="SUPFAM" id="SSF53474">
    <property type="entry name" value="alpha/beta-Hydrolases"/>
    <property type="match status" value="1"/>
</dbReference>
<keyword evidence="3" id="KW-0443">Lipid metabolism</keyword>
<gene>
    <name evidence="5" type="ORF">JK358_13785</name>
</gene>
<keyword evidence="6" id="KW-1185">Reference proteome</keyword>
<evidence type="ECO:0000313" key="6">
    <source>
        <dbReference type="Proteomes" id="UP000602198"/>
    </source>
</evidence>
<dbReference type="InterPro" id="IPR029058">
    <property type="entry name" value="AB_hydrolase_fold"/>
</dbReference>
<evidence type="ECO:0000256" key="4">
    <source>
        <dbReference type="SAM" id="SignalP"/>
    </source>
</evidence>
<feature type="chain" id="PRO_5045796732" description="Platelet-activating factor acetylhydrolase" evidence="4">
    <location>
        <begin position="21"/>
        <end position="389"/>
    </location>
</feature>
<proteinExistence type="predicted"/>
<keyword evidence="1" id="KW-0378">Hydrolase</keyword>
<sequence length="389" mass="42007">MLINRILAAAVTALTLTTVAAGVAEAAPIGITVLTKPSGQFQVGTTTLHLVDRNRPDPFHAEISRELMVSVFYPASDADRYPRNRYLSTQLMPAVDKQLGFQLPGVFTNSVTGPPVRAGAAYPVVLYSSGAGDTRLYGTGLAEDLASRGYIVVTVDHPYEASVVEFPGGRLVRAEPQPSGFDTTIRKKYVEARLLDARFVLDALTQLSLGTNPDAEQRTLPTGLAQALDLDRVGFAGHSSGGYTAVEAMHEDPRIDAAVDMDGQLGVDEEFGRSVTEGTDRPVLVLTSSQIEQVADANPSLDAFWRNSTGWKRHVVMADSAHYDFTDLAQFVPAPARSLAARWTGPIAAERGANLFHGYVAAMFDKFLYGRTDTELEQPPTAPELTQVR</sequence>
<dbReference type="RefSeq" id="WP_201947549.1">
    <property type="nucleotide sequence ID" value="NZ_JAERRJ010000005.1"/>
</dbReference>
<evidence type="ECO:0000313" key="5">
    <source>
        <dbReference type="EMBL" id="MBL1075466.1"/>
    </source>
</evidence>
<protein>
    <recommendedName>
        <fullName evidence="7">Platelet-activating factor acetylhydrolase</fullName>
    </recommendedName>
</protein>
<name>A0ABS1M4K1_9NOCA</name>
<evidence type="ECO:0000256" key="3">
    <source>
        <dbReference type="ARBA" id="ARBA00023098"/>
    </source>
</evidence>
<accession>A0ABS1M4K1</accession>
<organism evidence="5 6">
    <name type="scientific">Nocardia acididurans</name>
    <dbReference type="NCBI Taxonomy" id="2802282"/>
    <lineage>
        <taxon>Bacteria</taxon>
        <taxon>Bacillati</taxon>
        <taxon>Actinomycetota</taxon>
        <taxon>Actinomycetes</taxon>
        <taxon>Mycobacteriales</taxon>
        <taxon>Nocardiaceae</taxon>
        <taxon>Nocardia</taxon>
    </lineage>
</organism>
<keyword evidence="4" id="KW-0732">Signal</keyword>
<dbReference type="PANTHER" id="PTHR10272:SF0">
    <property type="entry name" value="PLATELET-ACTIVATING FACTOR ACETYLHYDROLASE"/>
    <property type="match status" value="1"/>
</dbReference>
<dbReference type="Gene3D" id="3.40.50.1820">
    <property type="entry name" value="alpha/beta hydrolase"/>
    <property type="match status" value="1"/>
</dbReference>
<evidence type="ECO:0000256" key="1">
    <source>
        <dbReference type="ARBA" id="ARBA00022801"/>
    </source>
</evidence>
<keyword evidence="2" id="KW-0442">Lipid degradation</keyword>
<comment type="caution">
    <text evidence="5">The sequence shown here is derived from an EMBL/GenBank/DDBJ whole genome shotgun (WGS) entry which is preliminary data.</text>
</comment>
<feature type="signal peptide" evidence="4">
    <location>
        <begin position="1"/>
        <end position="20"/>
    </location>
</feature>
<dbReference type="Pfam" id="PF03403">
    <property type="entry name" value="PAF-AH_p_II"/>
    <property type="match status" value="1"/>
</dbReference>
<reference evidence="5 6" key="1">
    <citation type="submission" date="2021-01" db="EMBL/GenBank/DDBJ databases">
        <title>WGS of actinomycetes isolated from Thailand.</title>
        <authorList>
            <person name="Thawai C."/>
        </authorList>
    </citation>
    <scope>NUCLEOTIDE SEQUENCE [LARGE SCALE GENOMIC DNA]</scope>
    <source>
        <strain evidence="5 6">LPG 2</strain>
    </source>
</reference>